<dbReference type="SFLD" id="SFLDS00003">
    <property type="entry name" value="Haloacid_Dehalogenase"/>
    <property type="match status" value="1"/>
</dbReference>
<dbReference type="PANTHER" id="PTHR10000">
    <property type="entry name" value="PHOSPHOSERINE PHOSPHATASE"/>
    <property type="match status" value="1"/>
</dbReference>
<dbReference type="InterPro" id="IPR023214">
    <property type="entry name" value="HAD_sf"/>
</dbReference>
<dbReference type="Gene3D" id="3.30.1240.10">
    <property type="match status" value="1"/>
</dbReference>
<dbReference type="EMBL" id="WNJO01000005">
    <property type="protein sequence ID" value="MTV82076.1"/>
    <property type="molecule type" value="Genomic_DNA"/>
</dbReference>
<dbReference type="CDD" id="cd07518">
    <property type="entry name" value="HAD_YbiV-Like"/>
    <property type="match status" value="1"/>
</dbReference>
<dbReference type="AlphaFoldDB" id="A0A7X2XUX8"/>
<dbReference type="GO" id="GO:0000287">
    <property type="term" value="F:magnesium ion binding"/>
    <property type="evidence" value="ECO:0007669"/>
    <property type="project" value="TreeGrafter"/>
</dbReference>
<dbReference type="InterPro" id="IPR036412">
    <property type="entry name" value="HAD-like_sf"/>
</dbReference>
<keyword evidence="1" id="KW-0378">Hydrolase</keyword>
<dbReference type="InterPro" id="IPR006379">
    <property type="entry name" value="HAD-SF_hydro_IIB"/>
</dbReference>
<dbReference type="Proteomes" id="UP000466388">
    <property type="component" value="Unassembled WGS sequence"/>
</dbReference>
<dbReference type="InterPro" id="IPR000150">
    <property type="entry name" value="Cof"/>
</dbReference>
<dbReference type="PANTHER" id="PTHR10000:SF53">
    <property type="entry name" value="5-AMINO-6-(5-PHOSPHO-D-RIBITYLAMINO)URACIL PHOSPHATASE YBJI-RELATED"/>
    <property type="match status" value="1"/>
</dbReference>
<name>A0A7X2XUX8_9LACO</name>
<comment type="caution">
    <text evidence="1">The sequence shown here is derived from an EMBL/GenBank/DDBJ whole genome shotgun (WGS) entry which is preliminary data.</text>
</comment>
<dbReference type="PROSITE" id="PS01229">
    <property type="entry name" value="COF_2"/>
    <property type="match status" value="1"/>
</dbReference>
<dbReference type="GO" id="GO:0005829">
    <property type="term" value="C:cytosol"/>
    <property type="evidence" value="ECO:0007669"/>
    <property type="project" value="TreeGrafter"/>
</dbReference>
<dbReference type="GO" id="GO:0016791">
    <property type="term" value="F:phosphatase activity"/>
    <property type="evidence" value="ECO:0007669"/>
    <property type="project" value="TreeGrafter"/>
</dbReference>
<gene>
    <name evidence="1" type="ORF">GM612_05345</name>
</gene>
<proteinExistence type="predicted"/>
<dbReference type="Gene3D" id="3.40.50.1000">
    <property type="entry name" value="HAD superfamily/HAD-like"/>
    <property type="match status" value="1"/>
</dbReference>
<evidence type="ECO:0000313" key="2">
    <source>
        <dbReference type="Proteomes" id="UP000466388"/>
    </source>
</evidence>
<dbReference type="NCBIfam" id="TIGR00099">
    <property type="entry name" value="Cof-subfamily"/>
    <property type="match status" value="1"/>
</dbReference>
<protein>
    <submittedName>
        <fullName evidence="1">Cof-type HAD-IIB family hydrolase</fullName>
    </submittedName>
</protein>
<reference evidence="1 2" key="1">
    <citation type="submission" date="2019-11" db="EMBL/GenBank/DDBJ databases">
        <title>Lactobacillus sp. nov. CRM56-3, isolated from fermented tea leaves.</title>
        <authorList>
            <person name="Phuengjayaem S."/>
            <person name="Tanasupawat S."/>
        </authorList>
    </citation>
    <scope>NUCLEOTIDE SEQUENCE [LARGE SCALE GENOMIC DNA]</scope>
    <source>
        <strain evidence="1 2">CRM56-3</strain>
    </source>
</reference>
<dbReference type="SUPFAM" id="SSF56784">
    <property type="entry name" value="HAD-like"/>
    <property type="match status" value="1"/>
</dbReference>
<keyword evidence="2" id="KW-1185">Reference proteome</keyword>
<evidence type="ECO:0000313" key="1">
    <source>
        <dbReference type="EMBL" id="MTV82076.1"/>
    </source>
</evidence>
<organism evidence="1 2">
    <name type="scientific">Secundilactobacillus folii</name>
    <dbReference type="NCBI Taxonomy" id="2678357"/>
    <lineage>
        <taxon>Bacteria</taxon>
        <taxon>Bacillati</taxon>
        <taxon>Bacillota</taxon>
        <taxon>Bacilli</taxon>
        <taxon>Lactobacillales</taxon>
        <taxon>Lactobacillaceae</taxon>
        <taxon>Secundilactobacillus</taxon>
    </lineage>
</organism>
<sequence>MPIKLIATDMDGTFLNDQSDYDHQRFQKLLVKMQLAGIRFVVASGNQYPHLPQYFSDLTGDITYLAEDGAHIVSNGETISEDVISQDVLQAFLQWTRSQPSFKNAWILLSGRQAAWTEIPASAKRFKQSSYFYGNLTSVMDLTEVNDAVYKVDITWPSFDVTAQEKLVNQAFQGQLRATSSGLGGIDVILPQVNKAYGLSKLQTRWQVSRDNTLAFGDSGNDLEMLQMAKYGYVMKNAPESVRQQVKLVTPLTNNEGGVLAVIEEFLKKR</sequence>
<dbReference type="SFLD" id="SFLDG01140">
    <property type="entry name" value="C2.B:_Phosphomannomutase_and_P"/>
    <property type="match status" value="1"/>
</dbReference>
<dbReference type="Pfam" id="PF08282">
    <property type="entry name" value="Hydrolase_3"/>
    <property type="match status" value="1"/>
</dbReference>
<dbReference type="NCBIfam" id="TIGR01484">
    <property type="entry name" value="HAD-SF-IIB"/>
    <property type="match status" value="1"/>
</dbReference>
<dbReference type="RefSeq" id="WP_155431353.1">
    <property type="nucleotide sequence ID" value="NZ_WNJO01000005.1"/>
</dbReference>
<accession>A0A7X2XUX8</accession>